<proteinExistence type="predicted"/>
<comment type="caution">
    <text evidence="1">The sequence shown here is derived from an EMBL/GenBank/DDBJ whole genome shotgun (WGS) entry which is preliminary data.</text>
</comment>
<protein>
    <submittedName>
        <fullName evidence="1">Uncharacterized protein</fullName>
    </submittedName>
</protein>
<name>A0AAD5LVJ7_PARTN</name>
<evidence type="ECO:0000313" key="1">
    <source>
        <dbReference type="EMBL" id="KAJ1345863.1"/>
    </source>
</evidence>
<keyword evidence="2" id="KW-1185">Reference proteome</keyword>
<gene>
    <name evidence="1" type="ORF">KIN20_000489</name>
</gene>
<dbReference type="EMBL" id="JAHQIW010000078">
    <property type="protein sequence ID" value="KAJ1345863.1"/>
    <property type="molecule type" value="Genomic_DNA"/>
</dbReference>
<organism evidence="1 2">
    <name type="scientific">Parelaphostrongylus tenuis</name>
    <name type="common">Meningeal worm</name>
    <dbReference type="NCBI Taxonomy" id="148309"/>
    <lineage>
        <taxon>Eukaryota</taxon>
        <taxon>Metazoa</taxon>
        <taxon>Ecdysozoa</taxon>
        <taxon>Nematoda</taxon>
        <taxon>Chromadorea</taxon>
        <taxon>Rhabditida</taxon>
        <taxon>Rhabditina</taxon>
        <taxon>Rhabditomorpha</taxon>
        <taxon>Strongyloidea</taxon>
        <taxon>Metastrongylidae</taxon>
        <taxon>Parelaphostrongylus</taxon>
    </lineage>
</organism>
<accession>A0AAD5LVJ7</accession>
<evidence type="ECO:0000313" key="2">
    <source>
        <dbReference type="Proteomes" id="UP001196413"/>
    </source>
</evidence>
<dbReference type="Proteomes" id="UP001196413">
    <property type="component" value="Unassembled WGS sequence"/>
</dbReference>
<dbReference type="AlphaFoldDB" id="A0AAD5LVJ7"/>
<sequence length="116" mass="13400">MVSNLRRAVDDFNEIVVEKLSKSAFEAQCAWHRVVKSRPKPFFSPQPAQLRRPLIRIQQRSPEYLLPRDLLKLDEQLAFADSANLSKVSVRFSLAQLSSMVVVLLRAWRRTGRPIL</sequence>
<reference evidence="1" key="1">
    <citation type="submission" date="2021-06" db="EMBL/GenBank/DDBJ databases">
        <title>Parelaphostrongylus tenuis whole genome reference sequence.</title>
        <authorList>
            <person name="Garwood T.J."/>
            <person name="Larsen P.A."/>
            <person name="Fountain-Jones N.M."/>
            <person name="Garbe J.R."/>
            <person name="Macchietto M.G."/>
            <person name="Kania S.A."/>
            <person name="Gerhold R.W."/>
            <person name="Richards J.E."/>
            <person name="Wolf T.M."/>
        </authorList>
    </citation>
    <scope>NUCLEOTIDE SEQUENCE</scope>
    <source>
        <strain evidence="1">MNPRO001-30</strain>
        <tissue evidence="1">Meninges</tissue>
    </source>
</reference>